<evidence type="ECO:0000259" key="4">
    <source>
        <dbReference type="PROSITE" id="PS50075"/>
    </source>
</evidence>
<dbReference type="CDD" id="cd19531">
    <property type="entry name" value="LCL_NRPS-like"/>
    <property type="match status" value="1"/>
</dbReference>
<dbReference type="PROSITE" id="PS00012">
    <property type="entry name" value="PHOSPHOPANTETHEINE"/>
    <property type="match status" value="1"/>
</dbReference>
<dbReference type="PROSITE" id="PS00455">
    <property type="entry name" value="AMP_BINDING"/>
    <property type="match status" value="1"/>
</dbReference>
<dbReference type="GO" id="GO:0005829">
    <property type="term" value="C:cytosol"/>
    <property type="evidence" value="ECO:0007669"/>
    <property type="project" value="TreeGrafter"/>
</dbReference>
<keyword evidence="3" id="KW-0597">Phosphoprotein</keyword>
<dbReference type="PANTHER" id="PTHR45527:SF1">
    <property type="entry name" value="FATTY ACID SYNTHASE"/>
    <property type="match status" value="1"/>
</dbReference>
<gene>
    <name evidence="5" type="ORF">GCM10010994_40640</name>
</gene>
<sequence length="1128" mass="122730">MSHSYMIAEAILLRLSARGVDLWVEAGNLRFRAPRNAIDADSRQEIAANRDAIISVLNERGVQPASQAAGERIRPRAAATGLPLSSVQKRLWFLDQIDPGSLRYSIGSSLRVREPLDLDIFAAAVDDLFARHEAFRTRIVAVDGEPVLDVLPRARIALDVVDLSSDPPTDVEEAVRTFGREALRTPLSMAEGKLALMRAVRLTPSEYFIVFVVHHIIADGRSLDIVWRDLHEFYHARAERRSARLPLLKLQYSDFASWERNRAQTKGFAGHIAFWRETLAQAPRLDLPVDRPRRAQGSSRGGRYCGHIDKADVEALKDVARTRGATLFMALLAVWQTLLSRLCGQDDIVVGTPLATRDEEGLADIVGCFVNDVALRGDLSGSPRFTELLERTKNRTLAAFRHSDLPFDMVVEAVNPPRTSSYPPLFQTLFTLMDFQGGEDPAPGSTVAAPIDGDTGASRFDLSLELSRASAGPQAGAMLAAYEYDAVLFEEATIERLHGQFRRLLRAAHQTPEARLHDVPLVSDDEAHRMANDWNATAHRFDRERPVHRQIAEIARQHPGTVAIRAGTAELDFAAFDAQSNEIAHRLVGLGAKTGTRVGVCLERGLNLPLALAAVLKAGAAYVPLDPAHPVERTRLILEDADVMCVLTTSDLAGQFAFASVLLLDEQATAIAAAPDRPPQVSIGADDIAYLIYTSGSTGRPKGVEVTHGNLAAFLDAMRLKLGPAAGKTLLAVTTPAFDIAGLELWLPLTSGGRVVLADSADTVDGSALTSLIDAHDIGLFQATPTTWRLLLEDGWQGKADLTALCGGEAMPVDLAEALIDRVENLWNVYGPTETTVWSAMHRVVAADVGGGRRPIGGPIPNTRIYVLEPSGTLAPVGAPGELVIAGDGVARGYRNRPDLTAERFVDLRILGRTERVYRTGDLARWRADATLDFIGRRDGQIKIRGFRIELGEVEAALSSHPAVRQAYVSVSNGGSGSALVAYLAFWLGGEPTTSELRRYLRAKLPDYMVPALFVTLEAVPLLPSGKVDRARLPNPFRAGTRAHRRDEPPADGIERTLADIWCELLDARDIGPGDNFFELGGHSLLSLRVAAAVQRRLGSRMDPRALYFQSLREVAAGIQRNGAGLGQ</sequence>
<dbReference type="InterPro" id="IPR036736">
    <property type="entry name" value="ACP-like_sf"/>
</dbReference>
<dbReference type="InterPro" id="IPR001242">
    <property type="entry name" value="Condensation_dom"/>
</dbReference>
<dbReference type="InterPro" id="IPR000873">
    <property type="entry name" value="AMP-dep_synth/lig_dom"/>
</dbReference>
<dbReference type="GO" id="GO:0031177">
    <property type="term" value="F:phosphopantetheine binding"/>
    <property type="evidence" value="ECO:0007669"/>
    <property type="project" value="TreeGrafter"/>
</dbReference>
<dbReference type="Pfam" id="PF00501">
    <property type="entry name" value="AMP-binding"/>
    <property type="match status" value="1"/>
</dbReference>
<dbReference type="Proteomes" id="UP000637002">
    <property type="component" value="Unassembled WGS sequence"/>
</dbReference>
<dbReference type="InterPro" id="IPR025110">
    <property type="entry name" value="AMP-bd_C"/>
</dbReference>
<dbReference type="GO" id="GO:0009366">
    <property type="term" value="C:enterobactin synthetase complex"/>
    <property type="evidence" value="ECO:0007669"/>
    <property type="project" value="TreeGrafter"/>
</dbReference>
<dbReference type="Gene3D" id="3.30.559.10">
    <property type="entry name" value="Chloramphenicol acetyltransferase-like domain"/>
    <property type="match status" value="1"/>
</dbReference>
<dbReference type="InterPro" id="IPR010071">
    <property type="entry name" value="AA_adenyl_dom"/>
</dbReference>
<dbReference type="PANTHER" id="PTHR45527">
    <property type="entry name" value="NONRIBOSOMAL PEPTIDE SYNTHETASE"/>
    <property type="match status" value="1"/>
</dbReference>
<dbReference type="Pfam" id="PF18563">
    <property type="entry name" value="TubC_N"/>
    <property type="match status" value="1"/>
</dbReference>
<proteinExistence type="predicted"/>
<keyword evidence="2" id="KW-0596">Phosphopantetheine</keyword>
<evidence type="ECO:0000313" key="6">
    <source>
        <dbReference type="Proteomes" id="UP000637002"/>
    </source>
</evidence>
<dbReference type="Pfam" id="PF13193">
    <property type="entry name" value="AMP-binding_C"/>
    <property type="match status" value="1"/>
</dbReference>
<dbReference type="SUPFAM" id="SSF47336">
    <property type="entry name" value="ACP-like"/>
    <property type="match status" value="1"/>
</dbReference>
<protein>
    <recommendedName>
        <fullName evidence="4">Carrier domain-containing protein</fullName>
    </recommendedName>
</protein>
<dbReference type="PROSITE" id="PS50075">
    <property type="entry name" value="CARRIER"/>
    <property type="match status" value="1"/>
</dbReference>
<evidence type="ECO:0000313" key="5">
    <source>
        <dbReference type="EMBL" id="GGC78277.1"/>
    </source>
</evidence>
<dbReference type="Gene3D" id="1.10.1200.10">
    <property type="entry name" value="ACP-like"/>
    <property type="match status" value="1"/>
</dbReference>
<evidence type="ECO:0000256" key="3">
    <source>
        <dbReference type="ARBA" id="ARBA00022553"/>
    </source>
</evidence>
<dbReference type="GO" id="GO:0043041">
    <property type="term" value="P:amino acid activation for nonribosomal peptide biosynthetic process"/>
    <property type="evidence" value="ECO:0007669"/>
    <property type="project" value="TreeGrafter"/>
</dbReference>
<feature type="domain" description="Carrier" evidence="4">
    <location>
        <begin position="1049"/>
        <end position="1126"/>
    </location>
</feature>
<dbReference type="GO" id="GO:0009239">
    <property type="term" value="P:enterobactin biosynthetic process"/>
    <property type="evidence" value="ECO:0007669"/>
    <property type="project" value="TreeGrafter"/>
</dbReference>
<dbReference type="Pfam" id="PF00668">
    <property type="entry name" value="Condensation"/>
    <property type="match status" value="1"/>
</dbReference>
<dbReference type="Gene3D" id="3.30.300.30">
    <property type="match status" value="1"/>
</dbReference>
<dbReference type="SUPFAM" id="SSF56801">
    <property type="entry name" value="Acetyl-CoA synthetase-like"/>
    <property type="match status" value="1"/>
</dbReference>
<name>A0A916UP96_9HYPH</name>
<dbReference type="InterPro" id="IPR044894">
    <property type="entry name" value="TubC_N_sf"/>
</dbReference>
<dbReference type="InterPro" id="IPR041464">
    <property type="entry name" value="TubC_N"/>
</dbReference>
<evidence type="ECO:0000256" key="2">
    <source>
        <dbReference type="ARBA" id="ARBA00022450"/>
    </source>
</evidence>
<dbReference type="Gene3D" id="3.40.50.980">
    <property type="match status" value="2"/>
</dbReference>
<dbReference type="Gene3D" id="2.30.38.10">
    <property type="entry name" value="Luciferase, Domain 3"/>
    <property type="match status" value="1"/>
</dbReference>
<dbReference type="InterPro" id="IPR023213">
    <property type="entry name" value="CAT-like_dom_sf"/>
</dbReference>
<dbReference type="EMBL" id="BMGG01000007">
    <property type="protein sequence ID" value="GGC78277.1"/>
    <property type="molecule type" value="Genomic_DNA"/>
</dbReference>
<keyword evidence="6" id="KW-1185">Reference proteome</keyword>
<dbReference type="Gene3D" id="1.10.10.1830">
    <property type="entry name" value="Non-ribosomal peptide synthase, adenylation domain"/>
    <property type="match status" value="1"/>
</dbReference>
<reference evidence="5" key="2">
    <citation type="submission" date="2020-09" db="EMBL/GenBank/DDBJ databases">
        <authorList>
            <person name="Sun Q."/>
            <person name="Zhou Y."/>
        </authorList>
    </citation>
    <scope>NUCLEOTIDE SEQUENCE</scope>
    <source>
        <strain evidence="5">CGMCC 1.12919</strain>
    </source>
</reference>
<accession>A0A916UP96</accession>
<comment type="caution">
    <text evidence="5">The sequence shown here is derived from an EMBL/GenBank/DDBJ whole genome shotgun (WGS) entry which is preliminary data.</text>
</comment>
<dbReference type="InterPro" id="IPR020845">
    <property type="entry name" value="AMP-binding_CS"/>
</dbReference>
<evidence type="ECO:0000256" key="1">
    <source>
        <dbReference type="ARBA" id="ARBA00001957"/>
    </source>
</evidence>
<dbReference type="Pfam" id="PF00550">
    <property type="entry name" value="PP-binding"/>
    <property type="match status" value="1"/>
</dbReference>
<reference evidence="5" key="1">
    <citation type="journal article" date="2014" name="Int. J. Syst. Evol. Microbiol.">
        <title>Complete genome sequence of Corynebacterium casei LMG S-19264T (=DSM 44701T), isolated from a smear-ripened cheese.</title>
        <authorList>
            <consortium name="US DOE Joint Genome Institute (JGI-PGF)"/>
            <person name="Walter F."/>
            <person name="Albersmeier A."/>
            <person name="Kalinowski J."/>
            <person name="Ruckert C."/>
        </authorList>
    </citation>
    <scope>NUCLEOTIDE SEQUENCE</scope>
    <source>
        <strain evidence="5">CGMCC 1.12919</strain>
    </source>
</reference>
<dbReference type="RefSeq" id="WP_188610998.1">
    <property type="nucleotide sequence ID" value="NZ_BMGG01000007.1"/>
</dbReference>
<organism evidence="5 6">
    <name type="scientific">Chelatococcus reniformis</name>
    <dbReference type="NCBI Taxonomy" id="1494448"/>
    <lineage>
        <taxon>Bacteria</taxon>
        <taxon>Pseudomonadati</taxon>
        <taxon>Pseudomonadota</taxon>
        <taxon>Alphaproteobacteria</taxon>
        <taxon>Hyphomicrobiales</taxon>
        <taxon>Chelatococcaceae</taxon>
        <taxon>Chelatococcus</taxon>
    </lineage>
</organism>
<dbReference type="InterPro" id="IPR006162">
    <property type="entry name" value="Ppantetheine_attach_site"/>
</dbReference>
<dbReference type="InterPro" id="IPR009081">
    <property type="entry name" value="PP-bd_ACP"/>
</dbReference>
<dbReference type="SUPFAM" id="SSF52777">
    <property type="entry name" value="CoA-dependent acyltransferases"/>
    <property type="match status" value="2"/>
</dbReference>
<dbReference type="Gene3D" id="3.30.559.30">
    <property type="entry name" value="Nonribosomal peptide synthetase, condensation domain"/>
    <property type="match status" value="1"/>
</dbReference>
<dbReference type="AlphaFoldDB" id="A0A916UP96"/>
<dbReference type="InterPro" id="IPR045851">
    <property type="entry name" value="AMP-bd_C_sf"/>
</dbReference>
<comment type="cofactor">
    <cofactor evidence="1">
        <name>pantetheine 4'-phosphate</name>
        <dbReference type="ChEBI" id="CHEBI:47942"/>
    </cofactor>
</comment>
<dbReference type="FunFam" id="3.40.50.980:FF:000001">
    <property type="entry name" value="Non-ribosomal peptide synthetase"/>
    <property type="match status" value="1"/>
</dbReference>
<dbReference type="GO" id="GO:0047527">
    <property type="term" value="F:2,3-dihydroxybenzoate-serine ligase activity"/>
    <property type="evidence" value="ECO:0007669"/>
    <property type="project" value="TreeGrafter"/>
</dbReference>
<dbReference type="NCBIfam" id="TIGR01733">
    <property type="entry name" value="AA-adenyl-dom"/>
    <property type="match status" value="1"/>
</dbReference>